<feature type="compositionally biased region" description="Low complexity" evidence="10">
    <location>
        <begin position="1315"/>
        <end position="1325"/>
    </location>
</feature>
<feature type="compositionally biased region" description="Polar residues" evidence="10">
    <location>
        <begin position="560"/>
        <end position="572"/>
    </location>
</feature>
<feature type="compositionally biased region" description="Basic residues" evidence="10">
    <location>
        <begin position="1353"/>
        <end position="1362"/>
    </location>
</feature>
<dbReference type="PROSITE" id="PS51319">
    <property type="entry name" value="TFIIS_N"/>
    <property type="match status" value="1"/>
</dbReference>
<dbReference type="InterPro" id="IPR042376">
    <property type="entry name" value="MED26"/>
</dbReference>
<evidence type="ECO:0000256" key="10">
    <source>
        <dbReference type="SAM" id="MobiDB-lite"/>
    </source>
</evidence>
<feature type="region of interest" description="Disordered" evidence="10">
    <location>
        <begin position="85"/>
        <end position="108"/>
    </location>
</feature>
<evidence type="ECO:0000256" key="3">
    <source>
        <dbReference type="ARBA" id="ARBA00019686"/>
    </source>
</evidence>
<keyword evidence="6" id="KW-0804">Transcription</keyword>
<dbReference type="PANTHER" id="PTHR15201">
    <property type="entry name" value="CRSP70"/>
    <property type="match status" value="1"/>
</dbReference>
<evidence type="ECO:0000256" key="7">
    <source>
        <dbReference type="ARBA" id="ARBA00023242"/>
    </source>
</evidence>
<feature type="region of interest" description="Disordered" evidence="10">
    <location>
        <begin position="553"/>
        <end position="592"/>
    </location>
</feature>
<keyword evidence="5" id="KW-0010">Activator</keyword>
<feature type="compositionally biased region" description="Low complexity" evidence="10">
    <location>
        <begin position="636"/>
        <end position="665"/>
    </location>
</feature>
<evidence type="ECO:0000259" key="11">
    <source>
        <dbReference type="PROSITE" id="PS51319"/>
    </source>
</evidence>
<feature type="domain" description="TFIIS N-terminal" evidence="11">
    <location>
        <begin position="8"/>
        <end position="85"/>
    </location>
</feature>
<dbReference type="GO" id="GO:0006357">
    <property type="term" value="P:regulation of transcription by RNA polymerase II"/>
    <property type="evidence" value="ECO:0007669"/>
    <property type="project" value="InterPro"/>
</dbReference>
<organism evidence="12">
    <name type="scientific">Zeugodacus cucurbitae</name>
    <name type="common">Melon fruit fly</name>
    <name type="synonym">Bactrocera cucurbitae</name>
    <dbReference type="NCBI Taxonomy" id="28588"/>
    <lineage>
        <taxon>Eukaryota</taxon>
        <taxon>Metazoa</taxon>
        <taxon>Ecdysozoa</taxon>
        <taxon>Arthropoda</taxon>
        <taxon>Hexapoda</taxon>
        <taxon>Insecta</taxon>
        <taxon>Pterygota</taxon>
        <taxon>Neoptera</taxon>
        <taxon>Endopterygota</taxon>
        <taxon>Diptera</taxon>
        <taxon>Brachycera</taxon>
        <taxon>Muscomorpha</taxon>
        <taxon>Tephritoidea</taxon>
        <taxon>Tephritidae</taxon>
        <taxon>Zeugodacus</taxon>
        <taxon>Zeugodacus</taxon>
    </lineage>
</organism>
<dbReference type="InterPro" id="IPR035441">
    <property type="entry name" value="TFIIS/LEDGF_dom_sf"/>
</dbReference>
<dbReference type="EMBL" id="GBXI01015091">
    <property type="protein sequence ID" value="JAC99200.1"/>
    <property type="molecule type" value="Transcribed_RNA"/>
</dbReference>
<comment type="similarity">
    <text evidence="2">Belongs to the Mediator complex subunit 26 family.</text>
</comment>
<name>A0A0A1WKK0_ZEUCU</name>
<dbReference type="PANTHER" id="PTHR15201:SF1">
    <property type="entry name" value="MEDIATOR OF RNA POLYMERASE II TRANSCRIPTION SUBUNIT 26"/>
    <property type="match status" value="1"/>
</dbReference>
<reference evidence="12" key="1">
    <citation type="submission" date="2014-11" db="EMBL/GenBank/DDBJ databases">
        <authorList>
            <person name="Geib S."/>
        </authorList>
    </citation>
    <scope>NUCLEOTIDE SEQUENCE</scope>
</reference>
<evidence type="ECO:0000313" key="12">
    <source>
        <dbReference type="EMBL" id="JAC99200.1"/>
    </source>
</evidence>
<evidence type="ECO:0000256" key="5">
    <source>
        <dbReference type="ARBA" id="ARBA00023159"/>
    </source>
</evidence>
<evidence type="ECO:0000256" key="9">
    <source>
        <dbReference type="PROSITE-ProRule" id="PRU00649"/>
    </source>
</evidence>
<dbReference type="Gene3D" id="1.20.930.10">
    <property type="entry name" value="Conserved domain common to transcription factors TFIIS, elongin A, CRSP70"/>
    <property type="match status" value="1"/>
</dbReference>
<gene>
    <name evidence="12" type="primary">MED26_0</name>
    <name evidence="12" type="ORF">g.44676</name>
</gene>
<evidence type="ECO:0000256" key="6">
    <source>
        <dbReference type="ARBA" id="ARBA00023163"/>
    </source>
</evidence>
<evidence type="ECO:0000256" key="4">
    <source>
        <dbReference type="ARBA" id="ARBA00023015"/>
    </source>
</evidence>
<feature type="region of interest" description="Disordered" evidence="10">
    <location>
        <begin position="1307"/>
        <end position="1329"/>
    </location>
</feature>
<dbReference type="InterPro" id="IPR003617">
    <property type="entry name" value="TFIIS/CRSP70_N_sub"/>
</dbReference>
<dbReference type="GO" id="GO:0016592">
    <property type="term" value="C:mediator complex"/>
    <property type="evidence" value="ECO:0007669"/>
    <property type="project" value="InterPro"/>
</dbReference>
<dbReference type="SMART" id="SM00509">
    <property type="entry name" value="TFS2N"/>
    <property type="match status" value="1"/>
</dbReference>
<dbReference type="GO" id="GO:0003712">
    <property type="term" value="F:transcription coregulator activity"/>
    <property type="evidence" value="ECO:0007669"/>
    <property type="project" value="TreeGrafter"/>
</dbReference>
<proteinExistence type="inferred from homology"/>
<keyword evidence="7 9" id="KW-0539">Nucleus</keyword>
<comment type="subcellular location">
    <subcellularLocation>
        <location evidence="1 9">Nucleus</location>
    </subcellularLocation>
</comment>
<dbReference type="GO" id="GO:0010628">
    <property type="term" value="P:positive regulation of gene expression"/>
    <property type="evidence" value="ECO:0007669"/>
    <property type="project" value="TreeGrafter"/>
</dbReference>
<sequence length="2131" mass="234075">MNTKHIHDLTLRLCQAIDQNYEVVNMEAVTSVISTLEGTKITKEQLETTRLAKFINHLRRRTKDEHLARRAKSLLKKWREMVGIQQQQQHVNDPTPTNSSATLPSVSGHNTSLYQQQKLRSQSVSPATSSMHFDVLQHQSHSNSSQIVGVSSTPTAIAEQLPRVTNAISGSLASLSTASSSAYNTNKRIANIENQTERASGGAASHVKKQPTSFENVLGGFGVTDRSNVDITSDNSTYRNKLNKSVQQHVASQDAETFIIDQSSNSNSEKSLMLPLNSRPANIAPIIIDIQDSNSGSNLVIPITTNKPISNKLPITGPLRAQSVSLDSKLNTAISPLKQKKVKKDKRRKERNEFDIQGGIDAVGDSKVATVLLDETSSNQQPRRQPGESVEKYTSFVNEEKSRLAYPEILSLLDNSSMSSMFPPETTTHPIDEQNKVNFSASNSSRTSFNLSTSDLTFAGKFKPSSTLLPTTSSSDAVLYNPHRRTASPKNTSMNNFSLHSGPTTSKFTPFRDVGYNSNDSNSNSLASHTDLIDVHRAAPAINVLTQAASAANVPPPKLQASSNCDATSNAPVSPEKKVPRKRGRKKGSKGVDSIIAKETSLSSQMLISSLGLGNKKVKTTKELYAEMQNRKLGIPTSSPSPSSTCWQMSHQQQQQSSRPTSSCSEPSLQSPHTFDACSTNATMSTIATRSTPENFLTNAHAGECETTSDTGTSEPSRDSSAIPKLLKRSLSIDSNSNIQQAPEVKINANSPAECNKSSDTSNQIAAIEKQLVELLTKLPPVPLPNAIQLKCAAELVPCTCKVIEISPTDISAENELKQVAGKENEQAPNGHERIEQLDTFISKHETNGDKTLDTEKNILKLLPTNSPLPPAVPKPKPKKSIFDLDFDEDEDPLPKIIAEAAAASLKKEQERITEVKEEPENDETTVGALQQSQTNDYNVPVEHTVTQLVEEFPMPILPTYEVEEDPHCVAKERFDLQTQKITKFHIDALHNCYIPHVNGNWDDSNYTIAQNMTLNDITTDVEHGYVITDGSNVVPKYGSLATERIPKDLSHTNLFEFNAMPKETTATTQMCTIPFLGVARTMLRDRFKLKTHNHKTCHKAKVTSLDECAGYHSGGSAVEYRRTEEYKTDETGISISVMTQNIKQMANENVTADDVVSVSKGLKDICKQLNDSVHGLTKPYDVTVDAIVNKNNNNNNNNVMLKDITIDVDGHGADLFMTQANVLNESERNGQNLLAIADHLDYSTNISGNTPLPQTNTVVICDNMEANNMPQVVEGYSEECRATVDTASNAFLANILLPVVAEESNENNVDNAYSRRSSSCSNSSLKQTQQSINLKLKHQFQHKTIVDANGERKRKRRKGIRRSVGENLQDASAVQDNKQSRIKRLKIAINGKVTTQMQFTGNSSNNSSDEDNEAQLTDNNVGNEVVHIDEYNESAPMDGVELVENTPLTSPGSHNSTYNQCNVASGDDELCANSRENNYNEEQEMDYDYYGDAEIDGDVEFDEYEDVDEYSGDFHEVVTRDISASSTGNNHIVLTIKKTPSKTNSPSNSLSAMSPNNASSQMYGAQVAAVNISPIVAKTTTVQSTNTLGDVDINALIVKKLEVCETKNNAETTKQLLDTVKLTTTEEMQPQLPNEVELVGTQSKFVSVKSSPKNSLELSDPENCGSAPITNRVQSVGNRKQQHRRRKLRKCATKYGALSGDIKLHRDLFFQHEVFVTDAAGVKQSILNFSSCSSSCADDSDYDHCNDLTEASVNSTEKFGAEIVNKLGELKKECYATEMFEATQQCKRALSASPCSTYSSCCNVSIENGVITACGTDNNARVDCADLKTQIGVVGCDIGPDMHVVKTDVVEDNKEFEVHTVNTVNSNTNSIPTLAVATDNNLADNVNEKLPFENNGLLYSFNNIYYTKDKLEAQTNHATMNNGILLDVRSGQMLSDIGDADTAAVYAAKEQEQIMLPNKNCDDYNNIYNKNINTINLIRYYINDPSLKTHVNSNKQCGNYMNIDDAGNVNTDAAAHLQYADNDNDNKAGINVGCTANIVQKADNSVQRFNNSGANDEKPIIEPSAETRCTQVMVPHKENRTGLRAVDEDVNDEDGNNCARIQQFREWHQVLQLRSYNDELLTVLPYVVLD</sequence>
<evidence type="ECO:0000256" key="2">
    <source>
        <dbReference type="ARBA" id="ARBA00009681"/>
    </source>
</evidence>
<dbReference type="SUPFAM" id="SSF47676">
    <property type="entry name" value="Conserved domain common to transcription factors TFIIS, elongin A, CRSP70"/>
    <property type="match status" value="1"/>
</dbReference>
<feature type="compositionally biased region" description="Polar residues" evidence="10">
    <location>
        <begin position="666"/>
        <end position="677"/>
    </location>
</feature>
<dbReference type="InterPro" id="IPR017923">
    <property type="entry name" value="TFIIS_N"/>
</dbReference>
<dbReference type="Pfam" id="PF08711">
    <property type="entry name" value="Med26"/>
    <property type="match status" value="1"/>
</dbReference>
<protein>
    <recommendedName>
        <fullName evidence="3">Mediator of RNA polymerase II transcription subunit 26</fullName>
    </recommendedName>
    <alternativeName>
        <fullName evidence="8">Mediator complex subunit 26</fullName>
    </alternativeName>
</protein>
<dbReference type="GO" id="GO:0070847">
    <property type="term" value="C:core mediator complex"/>
    <property type="evidence" value="ECO:0007669"/>
    <property type="project" value="TreeGrafter"/>
</dbReference>
<feature type="region of interest" description="Disordered" evidence="10">
    <location>
        <begin position="374"/>
        <end position="393"/>
    </location>
</feature>
<feature type="compositionally biased region" description="Basic residues" evidence="10">
    <location>
        <begin position="579"/>
        <end position="589"/>
    </location>
</feature>
<feature type="region of interest" description="Disordered" evidence="10">
    <location>
        <begin position="1348"/>
        <end position="1378"/>
    </location>
</feature>
<evidence type="ECO:0000256" key="8">
    <source>
        <dbReference type="ARBA" id="ARBA00031968"/>
    </source>
</evidence>
<accession>A0A0A1WKK0</accession>
<feature type="region of interest" description="Disordered" evidence="10">
    <location>
        <begin position="630"/>
        <end position="677"/>
    </location>
</feature>
<keyword evidence="4" id="KW-0805">Transcription regulation</keyword>
<reference evidence="12" key="2">
    <citation type="journal article" date="2015" name="Gigascience">
        <title>Reconstructing a comprehensive transcriptome assembly of a white-pupal translocated strain of the pest fruit fly Bactrocera cucurbitae.</title>
        <authorList>
            <person name="Sim S.B."/>
            <person name="Calla B."/>
            <person name="Hall B."/>
            <person name="DeRego T."/>
            <person name="Geib S.M."/>
        </authorList>
    </citation>
    <scope>NUCLEOTIDE SEQUENCE</scope>
</reference>
<evidence type="ECO:0000256" key="1">
    <source>
        <dbReference type="ARBA" id="ARBA00004123"/>
    </source>
</evidence>